<dbReference type="Proteomes" id="UP000612456">
    <property type="component" value="Unassembled WGS sequence"/>
</dbReference>
<proteinExistence type="predicted"/>
<reference evidence="1" key="2">
    <citation type="submission" date="2020-09" db="EMBL/GenBank/DDBJ databases">
        <authorList>
            <person name="Sun Q."/>
            <person name="Zhou Y."/>
        </authorList>
    </citation>
    <scope>NUCLEOTIDE SEQUENCE</scope>
    <source>
        <strain evidence="1">CGMCC 1.15178</strain>
    </source>
</reference>
<keyword evidence="2" id="KW-1185">Reference proteome</keyword>
<reference evidence="1" key="1">
    <citation type="journal article" date="2014" name="Int. J. Syst. Evol. Microbiol.">
        <title>Complete genome sequence of Corynebacterium casei LMG S-19264T (=DSM 44701T), isolated from a smear-ripened cheese.</title>
        <authorList>
            <consortium name="US DOE Joint Genome Institute (JGI-PGF)"/>
            <person name="Walter F."/>
            <person name="Albersmeier A."/>
            <person name="Kalinowski J."/>
            <person name="Ruckert C."/>
        </authorList>
    </citation>
    <scope>NUCLEOTIDE SEQUENCE</scope>
    <source>
        <strain evidence="1">CGMCC 1.15178</strain>
    </source>
</reference>
<dbReference type="EMBL" id="BMHP01000019">
    <property type="protein sequence ID" value="GGE02367.1"/>
    <property type="molecule type" value="Genomic_DNA"/>
</dbReference>
<gene>
    <name evidence="1" type="ORF">GCM10010911_71760</name>
</gene>
<protein>
    <submittedName>
        <fullName evidence="1">Uncharacterized protein</fullName>
    </submittedName>
</protein>
<sequence length="39" mass="4621">MKKASYDHVDRRNESRLIGIKANYNTIAPEKRKQLFVTE</sequence>
<organism evidence="1 2">
    <name type="scientific">Paenibacillus nasutitermitis</name>
    <dbReference type="NCBI Taxonomy" id="1652958"/>
    <lineage>
        <taxon>Bacteria</taxon>
        <taxon>Bacillati</taxon>
        <taxon>Bacillota</taxon>
        <taxon>Bacilli</taxon>
        <taxon>Bacillales</taxon>
        <taxon>Paenibacillaceae</taxon>
        <taxon>Paenibacillus</taxon>
    </lineage>
</organism>
<evidence type="ECO:0000313" key="1">
    <source>
        <dbReference type="EMBL" id="GGE02367.1"/>
    </source>
</evidence>
<comment type="caution">
    <text evidence="1">The sequence shown here is derived from an EMBL/GenBank/DDBJ whole genome shotgun (WGS) entry which is preliminary data.</text>
</comment>
<evidence type="ECO:0000313" key="2">
    <source>
        <dbReference type="Proteomes" id="UP000612456"/>
    </source>
</evidence>
<name>A0A917E4H3_9BACL</name>
<dbReference type="AlphaFoldDB" id="A0A917E4H3"/>
<accession>A0A917E4H3</accession>